<dbReference type="STRING" id="1915400.FM21_26920"/>
<accession>A0A086MZR7</accession>
<evidence type="ECO:0000256" key="1">
    <source>
        <dbReference type="SAM" id="MobiDB-lite"/>
    </source>
</evidence>
<protein>
    <submittedName>
        <fullName evidence="2">Uncharacterized protein</fullName>
    </submittedName>
</protein>
<dbReference type="RefSeq" id="WP_043381320.1">
    <property type="nucleotide sequence ID" value="NZ_KN039947.1"/>
</dbReference>
<gene>
    <name evidence="2" type="ORF">FM21_26920</name>
</gene>
<name>A0A086MZR7_9ACTN</name>
<proteinExistence type="predicted"/>
<feature type="region of interest" description="Disordered" evidence="1">
    <location>
        <begin position="45"/>
        <end position="65"/>
    </location>
</feature>
<dbReference type="HOGENOM" id="CLU_2848028_0_0_11"/>
<dbReference type="AlphaFoldDB" id="A0A086MZR7"/>
<keyword evidence="3" id="KW-1185">Reference proteome</keyword>
<dbReference type="EMBL" id="JNFQ01000002">
    <property type="protein sequence ID" value="KFG74385.1"/>
    <property type="molecule type" value="Genomic_DNA"/>
</dbReference>
<evidence type="ECO:0000313" key="2">
    <source>
        <dbReference type="EMBL" id="KFG74385.1"/>
    </source>
</evidence>
<sequence length="65" mass="6791">MRNAYPDNPTLASNAAQAARYRDAVQGACAVSTGLDAVGKRADSLTNDGYSRMKDGMTAPVGSPW</sequence>
<dbReference type="Proteomes" id="UP000029095">
    <property type="component" value="Unassembled WGS sequence"/>
</dbReference>
<organism evidence="2 3">
    <name type="scientific">Streptomyces mutabilis</name>
    <dbReference type="NCBI Taxonomy" id="67332"/>
    <lineage>
        <taxon>Bacteria</taxon>
        <taxon>Bacillati</taxon>
        <taxon>Actinomycetota</taxon>
        <taxon>Actinomycetes</taxon>
        <taxon>Kitasatosporales</taxon>
        <taxon>Streptomycetaceae</taxon>
        <taxon>Streptomyces</taxon>
    </lineage>
</organism>
<reference evidence="2 3" key="1">
    <citation type="submission" date="2014-05" db="EMBL/GenBank/DDBJ databases">
        <title>Complete genome sequence of the Streptomyces mutabilis TRM45540.</title>
        <authorList>
            <person name="Luo X."/>
            <person name="Zhang L."/>
        </authorList>
    </citation>
    <scope>NUCLEOTIDE SEQUENCE [LARGE SCALE GENOMIC DNA]</scope>
    <source>
        <strain evidence="2 3">TRM45540</strain>
    </source>
</reference>
<comment type="caution">
    <text evidence="2">The sequence shown here is derived from an EMBL/GenBank/DDBJ whole genome shotgun (WGS) entry which is preliminary data.</text>
</comment>
<evidence type="ECO:0000313" key="3">
    <source>
        <dbReference type="Proteomes" id="UP000029095"/>
    </source>
</evidence>